<proteinExistence type="inferred from homology"/>
<gene>
    <name evidence="7" type="ORF">I4J89_33200</name>
</gene>
<sequence>MRGPSQDRRLVVMRRRSLLTLAVLTGAAAACAPTGSTEMRRPRAENRLRIPPLRDPRPGADGVRRFPLTLRTGHTEFLTGKPAETWGINGSYLGPTLRMRRGDLVAMDVRNQLPQPSTLHWHGMRLPARMDGGPHQTIATGGTWSPQWRVDQPAATLWYHPHPHGETADHVWRGLAGMIIIADDAGLPARYGHDDIPLVIQDRVIGDDGEMEHDKRPTFGLMGDDILVNGTLGAQLEVYTTLVRFRLLNGSNARVYHLGFADGREFHVVAGDAGLLTAPAATARITLSPGERAEIVVAFAPGEPAVLRGFAGDDDVDDGNHQILRISAAADLSRSPALPDRLPGAGPVAVPAGARVRRFKLSGHDEINDREMDMNRVDEVVPAGAREIWEVRNAVYAHNFHIHGVDFTVLDVDGTPPPAWQAGRKDTVYLPPKKTARLAVEFDRHTDAATPYMYHCHILRHEDDGMMGQFTVVPPGTESWAPRTVSHAGHHR</sequence>
<dbReference type="PANTHER" id="PTHR48267">
    <property type="entry name" value="CUPREDOXIN SUPERFAMILY PROTEIN"/>
    <property type="match status" value="1"/>
</dbReference>
<keyword evidence="8" id="KW-1185">Reference proteome</keyword>
<dbReference type="Proteomes" id="UP000598146">
    <property type="component" value="Unassembled WGS sequence"/>
</dbReference>
<dbReference type="InterPro" id="IPR002355">
    <property type="entry name" value="Cu_oxidase_Cu_BS"/>
</dbReference>
<dbReference type="Gene3D" id="2.60.40.420">
    <property type="entry name" value="Cupredoxins - blue copper proteins"/>
    <property type="match status" value="3"/>
</dbReference>
<feature type="chain" id="PRO_5039225726" evidence="4">
    <location>
        <begin position="33"/>
        <end position="492"/>
    </location>
</feature>
<dbReference type="PROSITE" id="PS51257">
    <property type="entry name" value="PROKAR_LIPOPROTEIN"/>
    <property type="match status" value="1"/>
</dbReference>
<organism evidence="7 8">
    <name type="scientific">Actinoplanes aureus</name>
    <dbReference type="NCBI Taxonomy" id="2792083"/>
    <lineage>
        <taxon>Bacteria</taxon>
        <taxon>Bacillati</taxon>
        <taxon>Actinomycetota</taxon>
        <taxon>Actinomycetes</taxon>
        <taxon>Micromonosporales</taxon>
        <taxon>Micromonosporaceae</taxon>
        <taxon>Actinoplanes</taxon>
    </lineage>
</organism>
<protein>
    <submittedName>
        <fullName evidence="7">Multicopper oxidase domain-containing protein</fullName>
    </submittedName>
</protein>
<dbReference type="PANTHER" id="PTHR48267:SF1">
    <property type="entry name" value="BILIRUBIN OXIDASE"/>
    <property type="match status" value="1"/>
</dbReference>
<evidence type="ECO:0000256" key="4">
    <source>
        <dbReference type="SAM" id="SignalP"/>
    </source>
</evidence>
<dbReference type="GO" id="GO:0016491">
    <property type="term" value="F:oxidoreductase activity"/>
    <property type="evidence" value="ECO:0007669"/>
    <property type="project" value="UniProtKB-KW"/>
</dbReference>
<dbReference type="InterPro" id="IPR011706">
    <property type="entry name" value="Cu-oxidase_C"/>
</dbReference>
<feature type="domain" description="Plastocyanin-like" evidence="6">
    <location>
        <begin position="72"/>
        <end position="184"/>
    </location>
</feature>
<dbReference type="Pfam" id="PF07732">
    <property type="entry name" value="Cu-oxidase_3"/>
    <property type="match status" value="1"/>
</dbReference>
<feature type="signal peptide" evidence="4">
    <location>
        <begin position="1"/>
        <end position="32"/>
    </location>
</feature>
<name>A0A931CF13_9ACTN</name>
<dbReference type="AlphaFoldDB" id="A0A931CF13"/>
<comment type="caution">
    <text evidence="7">The sequence shown here is derived from an EMBL/GenBank/DDBJ whole genome shotgun (WGS) entry which is preliminary data.</text>
</comment>
<evidence type="ECO:0000256" key="2">
    <source>
        <dbReference type="ARBA" id="ARBA00022723"/>
    </source>
</evidence>
<keyword evidence="4" id="KW-0732">Signal</keyword>
<reference evidence="7" key="1">
    <citation type="submission" date="2020-11" db="EMBL/GenBank/DDBJ databases">
        <title>Isolation and identification of active actinomycetes.</title>
        <authorList>
            <person name="Sun X."/>
        </authorList>
    </citation>
    <scope>NUCLEOTIDE SEQUENCE</scope>
    <source>
        <strain evidence="7">NEAU-A11</strain>
    </source>
</reference>
<dbReference type="PROSITE" id="PS00080">
    <property type="entry name" value="MULTICOPPER_OXIDASE2"/>
    <property type="match status" value="1"/>
</dbReference>
<dbReference type="CDD" id="cd13867">
    <property type="entry name" value="CuRO_2_CueO_FtsP"/>
    <property type="match status" value="1"/>
</dbReference>
<dbReference type="InterPro" id="IPR011707">
    <property type="entry name" value="Cu-oxidase-like_N"/>
</dbReference>
<dbReference type="Pfam" id="PF07731">
    <property type="entry name" value="Cu-oxidase_2"/>
    <property type="match status" value="1"/>
</dbReference>
<dbReference type="EMBL" id="JADQTO010000019">
    <property type="protein sequence ID" value="MBG0566317.1"/>
    <property type="molecule type" value="Genomic_DNA"/>
</dbReference>
<feature type="domain" description="Plastocyanin-like" evidence="5">
    <location>
        <begin position="365"/>
        <end position="474"/>
    </location>
</feature>
<evidence type="ECO:0000259" key="5">
    <source>
        <dbReference type="Pfam" id="PF07731"/>
    </source>
</evidence>
<evidence type="ECO:0000256" key="3">
    <source>
        <dbReference type="ARBA" id="ARBA00023002"/>
    </source>
</evidence>
<evidence type="ECO:0000313" key="7">
    <source>
        <dbReference type="EMBL" id="MBG0566317.1"/>
    </source>
</evidence>
<dbReference type="InterPro" id="IPR008972">
    <property type="entry name" value="Cupredoxin"/>
</dbReference>
<comment type="similarity">
    <text evidence="1">Belongs to the multicopper oxidase family.</text>
</comment>
<dbReference type="CDD" id="cd13890">
    <property type="entry name" value="CuRO_3_CueO_FtsP"/>
    <property type="match status" value="1"/>
</dbReference>
<keyword evidence="2" id="KW-0479">Metal-binding</keyword>
<evidence type="ECO:0000259" key="6">
    <source>
        <dbReference type="Pfam" id="PF07732"/>
    </source>
</evidence>
<dbReference type="CDD" id="cd04232">
    <property type="entry name" value="CuRO_1_CueO_FtsP"/>
    <property type="match status" value="1"/>
</dbReference>
<evidence type="ECO:0000313" key="8">
    <source>
        <dbReference type="Proteomes" id="UP000598146"/>
    </source>
</evidence>
<accession>A0A931CF13</accession>
<evidence type="ECO:0000256" key="1">
    <source>
        <dbReference type="ARBA" id="ARBA00010609"/>
    </source>
</evidence>
<keyword evidence="3" id="KW-0560">Oxidoreductase</keyword>
<dbReference type="SUPFAM" id="SSF49503">
    <property type="entry name" value="Cupredoxins"/>
    <property type="match status" value="3"/>
</dbReference>
<dbReference type="GO" id="GO:0005507">
    <property type="term" value="F:copper ion binding"/>
    <property type="evidence" value="ECO:0007669"/>
    <property type="project" value="InterPro"/>
</dbReference>
<dbReference type="InterPro" id="IPR045087">
    <property type="entry name" value="Cu-oxidase_fam"/>
</dbReference>